<keyword evidence="3" id="KW-1185">Reference proteome</keyword>
<feature type="region of interest" description="Disordered" evidence="1">
    <location>
        <begin position="105"/>
        <end position="125"/>
    </location>
</feature>
<protein>
    <submittedName>
        <fullName evidence="2">Uncharacterized protein</fullName>
    </submittedName>
</protein>
<name>A0ABT8B6F5_9NEIS</name>
<evidence type="ECO:0000256" key="1">
    <source>
        <dbReference type="SAM" id="MobiDB-lite"/>
    </source>
</evidence>
<evidence type="ECO:0000313" key="3">
    <source>
        <dbReference type="Proteomes" id="UP001180081"/>
    </source>
</evidence>
<organism evidence="2 3">
    <name type="scientific">Chitinimonas viridis</name>
    <dbReference type="NCBI Taxonomy" id="664880"/>
    <lineage>
        <taxon>Bacteria</taxon>
        <taxon>Pseudomonadati</taxon>
        <taxon>Pseudomonadota</taxon>
        <taxon>Betaproteobacteria</taxon>
        <taxon>Neisseriales</taxon>
        <taxon>Chitinibacteraceae</taxon>
        <taxon>Chitinimonas</taxon>
    </lineage>
</organism>
<comment type="caution">
    <text evidence="2">The sequence shown here is derived from an EMBL/GenBank/DDBJ whole genome shotgun (WGS) entry which is preliminary data.</text>
</comment>
<proteinExistence type="predicted"/>
<gene>
    <name evidence="2" type="ORF">QWZ03_13125</name>
</gene>
<accession>A0ABT8B6F5</accession>
<dbReference type="Proteomes" id="UP001180081">
    <property type="component" value="Unassembled WGS sequence"/>
</dbReference>
<reference evidence="2" key="1">
    <citation type="journal article" date="2014" name="Int. J. Syst. Evol. Microbiol.">
        <title>Complete genome of a new Firmicutes species belonging to the dominant human colonic microbiota ('Ruminococcus bicirculans') reveals two chromosomes and a selective capacity to utilize plant glucans.</title>
        <authorList>
            <consortium name="NISC Comparative Sequencing Program"/>
            <person name="Wegmann U."/>
            <person name="Louis P."/>
            <person name="Goesmann A."/>
            <person name="Henrissat B."/>
            <person name="Duncan S.H."/>
            <person name="Flint H.J."/>
        </authorList>
    </citation>
    <scope>NUCLEOTIDE SEQUENCE</scope>
    <source>
        <strain evidence="2">CECT 7703</strain>
    </source>
</reference>
<feature type="compositionally biased region" description="Polar residues" evidence="1">
    <location>
        <begin position="107"/>
        <end position="117"/>
    </location>
</feature>
<reference evidence="2" key="2">
    <citation type="submission" date="2023-06" db="EMBL/GenBank/DDBJ databases">
        <authorList>
            <person name="Lucena T."/>
            <person name="Sun Q."/>
        </authorList>
    </citation>
    <scope>NUCLEOTIDE SEQUENCE</scope>
    <source>
        <strain evidence="2">CECT 7703</strain>
    </source>
</reference>
<dbReference type="RefSeq" id="WP_290333134.1">
    <property type="nucleotide sequence ID" value="NZ_JAUFPU010000010.1"/>
</dbReference>
<dbReference type="EMBL" id="JAUFPU010000010">
    <property type="protein sequence ID" value="MDN3577716.1"/>
    <property type="molecule type" value="Genomic_DNA"/>
</dbReference>
<sequence>MNRAETQLTLQGFLDRAACATVADAALAAAYLEALRGYLSKLEEDFEPIDAWSVEEYERVCEYIHNNFEWIANPSVASEALADANAHLNAHKVFLSENGLLPEHLTQRPNPSFQRTPSGAAEFAR</sequence>
<evidence type="ECO:0000313" key="2">
    <source>
        <dbReference type="EMBL" id="MDN3577716.1"/>
    </source>
</evidence>